<organism evidence="1 2">
    <name type="scientific">Deinococcus maricopensis (strain DSM 21211 / LMG 22137 / NRRL B-23946 / LB-34)</name>
    <dbReference type="NCBI Taxonomy" id="709986"/>
    <lineage>
        <taxon>Bacteria</taxon>
        <taxon>Thermotogati</taxon>
        <taxon>Deinococcota</taxon>
        <taxon>Deinococci</taxon>
        <taxon>Deinococcales</taxon>
        <taxon>Deinococcaceae</taxon>
        <taxon>Deinococcus</taxon>
    </lineage>
</organism>
<dbReference type="STRING" id="709986.Deima_1354"/>
<accession>E8U7G5</accession>
<dbReference type="AlphaFoldDB" id="E8U7G5"/>
<dbReference type="Proteomes" id="UP000008635">
    <property type="component" value="Chromosome"/>
</dbReference>
<reference evidence="2" key="2">
    <citation type="submission" date="2011-01" db="EMBL/GenBank/DDBJ databases">
        <title>The complete genome of Deinococcus maricopensis DSM 21211.</title>
        <authorList>
            <consortium name="US DOE Joint Genome Institute (JGI-PGF)"/>
            <person name="Lucas S."/>
            <person name="Copeland A."/>
            <person name="Lapidus A."/>
            <person name="Goodwin L."/>
            <person name="Pitluck S."/>
            <person name="Kyrpides N."/>
            <person name="Mavromatis K."/>
            <person name="Pagani I."/>
            <person name="Ivanova N."/>
            <person name="Ovchinnikova G."/>
            <person name="Zeytun A."/>
            <person name="Detter J.C."/>
            <person name="Han C."/>
            <person name="Land M."/>
            <person name="Hauser L."/>
            <person name="Markowitz V."/>
            <person name="Cheng J.-F."/>
            <person name="Hugenholtz P."/>
            <person name="Woyke T."/>
            <person name="Wu D."/>
            <person name="Pukall R."/>
            <person name="Gehrich-Schroeter G."/>
            <person name="Brambilla E."/>
            <person name="Klenk H.-P."/>
            <person name="Eisen J.A."/>
        </authorList>
    </citation>
    <scope>NUCLEOTIDE SEQUENCE [LARGE SCALE GENOMIC DNA]</scope>
    <source>
        <strain evidence="2">DSM 21211 / LMG 22137 / NRRL B-23946 / LB-34</strain>
    </source>
</reference>
<dbReference type="KEGG" id="dmr:Deima_1354"/>
<sequence length="98" mass="10814">MPHQGWIHMFNFEPCLELLAQVGETELDDGARAAFVDGLNGTIIGEQAFFERPLGKLTVAVARGDDNKVHLRVDAPHGFGRAVEAVTRACATYRLEDY</sequence>
<reference evidence="1 2" key="1">
    <citation type="journal article" date="2011" name="Stand. Genomic Sci.">
        <title>Complete genome sequence of Deinococcus maricopensis type strain (LB-34).</title>
        <authorList>
            <person name="Pukall R."/>
            <person name="Zeytun A."/>
            <person name="Lucas S."/>
            <person name="Lapidus A."/>
            <person name="Hammon N."/>
            <person name="Deshpande S."/>
            <person name="Nolan M."/>
            <person name="Cheng J.F."/>
            <person name="Pitluck S."/>
            <person name="Liolios K."/>
            <person name="Pagani I."/>
            <person name="Mikhailova N."/>
            <person name="Ivanova N."/>
            <person name="Mavromatis K."/>
            <person name="Pati A."/>
            <person name="Tapia R."/>
            <person name="Han C."/>
            <person name="Goodwin L."/>
            <person name="Chen A."/>
            <person name="Palaniappan K."/>
            <person name="Land M."/>
            <person name="Hauser L."/>
            <person name="Chang Y.J."/>
            <person name="Jeffries C.D."/>
            <person name="Brambilla E.M."/>
            <person name="Rohde M."/>
            <person name="Goker M."/>
            <person name="Detter J.C."/>
            <person name="Woyke T."/>
            <person name="Bristow J."/>
            <person name="Eisen J.A."/>
            <person name="Markowitz V."/>
            <person name="Hugenholtz P."/>
            <person name="Kyrpides N.C."/>
            <person name="Klenk H.P."/>
        </authorList>
    </citation>
    <scope>NUCLEOTIDE SEQUENCE [LARGE SCALE GENOMIC DNA]</scope>
    <source>
        <strain evidence="2">DSM 21211 / LMG 22137 / NRRL B-23946 / LB-34</strain>
    </source>
</reference>
<dbReference type="HOGENOM" id="CLU_2329087_0_0_0"/>
<dbReference type="EMBL" id="CP002454">
    <property type="protein sequence ID" value="ADV67004.1"/>
    <property type="molecule type" value="Genomic_DNA"/>
</dbReference>
<evidence type="ECO:0000313" key="1">
    <source>
        <dbReference type="EMBL" id="ADV67004.1"/>
    </source>
</evidence>
<dbReference type="RefSeq" id="WP_013556509.1">
    <property type="nucleotide sequence ID" value="NC_014958.1"/>
</dbReference>
<evidence type="ECO:0000313" key="2">
    <source>
        <dbReference type="Proteomes" id="UP000008635"/>
    </source>
</evidence>
<proteinExistence type="predicted"/>
<keyword evidence="2" id="KW-1185">Reference proteome</keyword>
<name>E8U7G5_DEIML</name>
<dbReference type="OrthoDB" id="71065at2"/>
<gene>
    <name evidence="1" type="ordered locus">Deima_1354</name>
</gene>
<protein>
    <submittedName>
        <fullName evidence="1">Uncharacterized protein</fullName>
    </submittedName>
</protein>